<accession>A0A140E5Z5</accession>
<dbReference type="OrthoDB" id="1491023at2"/>
<keyword evidence="3" id="KW-0378">Hydrolase</keyword>
<evidence type="ECO:0000256" key="1">
    <source>
        <dbReference type="ARBA" id="ARBA00008455"/>
    </source>
</evidence>
<dbReference type="InterPro" id="IPR000668">
    <property type="entry name" value="Peptidase_C1A_C"/>
</dbReference>
<dbReference type="InterPro" id="IPR025660">
    <property type="entry name" value="Pept_his_AS"/>
</dbReference>
<proteinExistence type="inferred from homology"/>
<reference evidence="3 4" key="1">
    <citation type="journal article" date="2015" name="Environ. Microbiol.">
        <title>Methane oxidation coupled to nitrate reduction under hypoxia by the Gammaproteobacterium Methylomonas denitrificans, sp. nov. type strain FJG1.</title>
        <authorList>
            <person name="Kits K.D."/>
            <person name="Klotz M.G."/>
            <person name="Stein L.Y."/>
        </authorList>
    </citation>
    <scope>NUCLEOTIDE SEQUENCE [LARGE SCALE GENOMIC DNA]</scope>
    <source>
        <strain evidence="3 4">FJG1</strain>
    </source>
</reference>
<dbReference type="Gene3D" id="3.90.70.10">
    <property type="entry name" value="Cysteine proteinases"/>
    <property type="match status" value="1"/>
</dbReference>
<evidence type="ECO:0000313" key="4">
    <source>
        <dbReference type="Proteomes" id="UP000030512"/>
    </source>
</evidence>
<dbReference type="AlphaFoldDB" id="A0A140E5Z5"/>
<dbReference type="RefSeq" id="WP_062329903.1">
    <property type="nucleotide sequence ID" value="NZ_CP014476.1"/>
</dbReference>
<dbReference type="Pfam" id="PF00112">
    <property type="entry name" value="Peptidase_C1"/>
    <property type="match status" value="1"/>
</dbReference>
<dbReference type="EMBL" id="CP014476">
    <property type="protein sequence ID" value="AMK78819.1"/>
    <property type="molecule type" value="Genomic_DNA"/>
</dbReference>
<dbReference type="InterPro" id="IPR038765">
    <property type="entry name" value="Papain-like_cys_pep_sf"/>
</dbReference>
<evidence type="ECO:0000313" key="3">
    <source>
        <dbReference type="EMBL" id="AMK78819.1"/>
    </source>
</evidence>
<keyword evidence="4" id="KW-1185">Reference proteome</keyword>
<dbReference type="GO" id="GO:0008234">
    <property type="term" value="F:cysteine-type peptidase activity"/>
    <property type="evidence" value="ECO:0007669"/>
    <property type="project" value="InterPro"/>
</dbReference>
<organism evidence="3 4">
    <name type="scientific">Methylomonas denitrificans</name>
    <dbReference type="NCBI Taxonomy" id="1538553"/>
    <lineage>
        <taxon>Bacteria</taxon>
        <taxon>Pseudomonadati</taxon>
        <taxon>Pseudomonadota</taxon>
        <taxon>Gammaproteobacteria</taxon>
        <taxon>Methylococcales</taxon>
        <taxon>Methylococcaceae</taxon>
        <taxon>Methylomonas</taxon>
    </lineage>
</organism>
<dbReference type="PROSITE" id="PS00639">
    <property type="entry name" value="THIOL_PROTEASE_HIS"/>
    <property type="match status" value="1"/>
</dbReference>
<comment type="similarity">
    <text evidence="1">Belongs to the peptidase C1 family.</text>
</comment>
<gene>
    <name evidence="3" type="ORF">JT25_020390</name>
</gene>
<feature type="domain" description="Peptidase C1A papain C-terminal" evidence="2">
    <location>
        <begin position="45"/>
        <end position="273"/>
    </location>
</feature>
<dbReference type="GO" id="GO:0006508">
    <property type="term" value="P:proteolysis"/>
    <property type="evidence" value="ECO:0007669"/>
    <property type="project" value="UniProtKB-KW"/>
</dbReference>
<protein>
    <submittedName>
        <fullName evidence="3">Cysteine protease</fullName>
    </submittedName>
</protein>
<dbReference type="Proteomes" id="UP000030512">
    <property type="component" value="Chromosome"/>
</dbReference>
<sequence length="284" mass="31675">MARNYRYSLGWRPDLPDVRDYQPESDSIQKILSKSEVLKATPKQLPASVDLRSWCSPIEDQGDLGSCTANAGVGLIEYFERRAFGKHLDASRLFLYKATRTLAGDKGDTGAQLRDTMKAMVLFGVPPEQYHPYDVAQFDQEPSAFCYAFAQSYKAVQYYRLDPPGTPISKLLNIIKTNLAAKLPSMFGFSVYSSIYDTSNKPGEIPYPGPGDKVVGGHAIVAIGYDDAKKIGKTKGALLIRNSWGDTWGEKGYGWLPYKYIDDGLADDFWSLVKAEYVNTELFK</sequence>
<evidence type="ECO:0000259" key="2">
    <source>
        <dbReference type="SMART" id="SM00645"/>
    </source>
</evidence>
<dbReference type="SUPFAM" id="SSF54001">
    <property type="entry name" value="Cysteine proteinases"/>
    <property type="match status" value="1"/>
</dbReference>
<dbReference type="SMART" id="SM00645">
    <property type="entry name" value="Pept_C1"/>
    <property type="match status" value="1"/>
</dbReference>
<dbReference type="InterPro" id="IPR013128">
    <property type="entry name" value="Peptidase_C1A"/>
</dbReference>
<keyword evidence="3" id="KW-0645">Protease</keyword>
<name>A0A140E5Z5_9GAMM</name>
<dbReference type="STRING" id="1538553.JT25_020390"/>
<dbReference type="CDD" id="cd02619">
    <property type="entry name" value="Peptidase_C1"/>
    <property type="match status" value="1"/>
</dbReference>
<dbReference type="KEGG" id="mdn:JT25_020390"/>
<dbReference type="PANTHER" id="PTHR12411">
    <property type="entry name" value="CYSTEINE PROTEASE FAMILY C1-RELATED"/>
    <property type="match status" value="1"/>
</dbReference>